<dbReference type="GO" id="GO:0000166">
    <property type="term" value="F:nucleotide binding"/>
    <property type="evidence" value="ECO:0007669"/>
    <property type="project" value="UniProtKB-KW"/>
</dbReference>
<dbReference type="GO" id="GO:0010124">
    <property type="term" value="P:phenylacetate catabolic process"/>
    <property type="evidence" value="ECO:0007669"/>
    <property type="project" value="UniProtKB-UniRule"/>
</dbReference>
<dbReference type="InterPro" id="IPR000873">
    <property type="entry name" value="AMP-dep_synth/lig_dom"/>
</dbReference>
<dbReference type="OrthoDB" id="5484550at2"/>
<feature type="domain" description="AMP-dependent synthetase/ligase" evidence="10">
    <location>
        <begin position="81"/>
        <end position="282"/>
    </location>
</feature>
<dbReference type="PANTHER" id="PTHR43439">
    <property type="entry name" value="PHENYLACETATE-COENZYME A LIGASE"/>
    <property type="match status" value="1"/>
</dbReference>
<dbReference type="EC" id="6.2.1.30" evidence="6 9"/>
<comment type="pathway">
    <text evidence="4 9">Aromatic compound metabolism; phenylacetate degradation.</text>
</comment>
<comment type="catalytic activity">
    <reaction evidence="9">
        <text>2-phenylacetate + ATP + CoA = phenylacetyl-CoA + AMP + diphosphate</text>
        <dbReference type="Rhea" id="RHEA:20956"/>
        <dbReference type="ChEBI" id="CHEBI:18401"/>
        <dbReference type="ChEBI" id="CHEBI:30616"/>
        <dbReference type="ChEBI" id="CHEBI:33019"/>
        <dbReference type="ChEBI" id="CHEBI:57287"/>
        <dbReference type="ChEBI" id="CHEBI:57390"/>
        <dbReference type="ChEBI" id="CHEBI:456215"/>
        <dbReference type="EC" id="6.2.1.30"/>
    </reaction>
</comment>
<evidence type="ECO:0000313" key="13">
    <source>
        <dbReference type="Proteomes" id="UP000198635"/>
    </source>
</evidence>
<evidence type="ECO:0000256" key="2">
    <source>
        <dbReference type="ARBA" id="ARBA00022598"/>
    </source>
</evidence>
<keyword evidence="13" id="KW-1185">Reference proteome</keyword>
<dbReference type="RefSeq" id="WP_092374476.1">
    <property type="nucleotide sequence ID" value="NZ_FORX01000008.1"/>
</dbReference>
<evidence type="ECO:0000259" key="11">
    <source>
        <dbReference type="Pfam" id="PF14535"/>
    </source>
</evidence>
<name>A0A1I3UJR9_9BACT</name>
<gene>
    <name evidence="12" type="ORF">SAMN04488082_1083</name>
</gene>
<dbReference type="FunFam" id="3.40.50.12780:FF:000016">
    <property type="entry name" value="Phenylacetate-coenzyme A ligase"/>
    <property type="match status" value="1"/>
</dbReference>
<dbReference type="EMBL" id="FORX01000008">
    <property type="protein sequence ID" value="SFJ82963.1"/>
    <property type="molecule type" value="Genomic_DNA"/>
</dbReference>
<dbReference type="Pfam" id="PF00501">
    <property type="entry name" value="AMP-binding"/>
    <property type="match status" value="1"/>
</dbReference>
<dbReference type="CDD" id="cd05913">
    <property type="entry name" value="PaaK"/>
    <property type="match status" value="1"/>
</dbReference>
<dbReference type="Gene3D" id="3.30.300.30">
    <property type="match status" value="1"/>
</dbReference>
<dbReference type="InterPro" id="IPR051414">
    <property type="entry name" value="Adenylate-forming_Reductase"/>
</dbReference>
<dbReference type="InterPro" id="IPR042099">
    <property type="entry name" value="ANL_N_sf"/>
</dbReference>
<reference evidence="13" key="1">
    <citation type="submission" date="2016-10" db="EMBL/GenBank/DDBJ databases">
        <authorList>
            <person name="Varghese N."/>
            <person name="Submissions S."/>
        </authorList>
    </citation>
    <scope>NUCLEOTIDE SEQUENCE [LARGE SCALE GENOMIC DNA]</scope>
    <source>
        <strain evidence="13">DSM 5918</strain>
    </source>
</reference>
<protein>
    <recommendedName>
        <fullName evidence="7 9">Phenylacetate-coenzyme A ligase</fullName>
        <ecNumber evidence="6 9">6.2.1.30</ecNumber>
    </recommendedName>
    <alternativeName>
        <fullName evidence="8 9">Phenylacetyl-CoA ligase</fullName>
    </alternativeName>
</protein>
<dbReference type="InterPro" id="IPR045851">
    <property type="entry name" value="AMP-bd_C_sf"/>
</dbReference>
<sequence>MYWQSEYECMERGELELLQLERLQATLNRVARNVPLYRKRFAELGIDPYDVQSLEDVKRLPFTTKEDLLQNYPYGLFAVPLRDVVRMQASTGTTGKPTVVGYTSGDVRRWSELAARILTAGGVTKDDAVQIAFNYGLFTGAFGVHSGAELIGASVIPSSGGDARRQISIMQDYRTTALVCTPSYALHLADTLDEMGVNKTALSLRFGLFGSEPWTEETRREIESRLGIQATDNYGLSEITGVAGECLERAGLHINEDHFLAEIVDPDTGEVLPAGAKGELVLTTLTKEAFPLIRFRTGDLTTLIDAPCPCGRTLKRMTRIPGRSDDMLIIHGVNVFPAQIEAVIADTGLTDPHYQIVLDRVGHMDLATIMLEAPESFCTDSIKKSQRILENVRIRLQTELGVAFEVRLVEPRTIERVNGGRIVDRRKM</sequence>
<accession>A0A1I3UJR9</accession>
<keyword evidence="3 9" id="KW-0547">Nucleotide-binding</keyword>
<proteinExistence type="inferred from homology"/>
<organism evidence="12 13">
    <name type="scientific">Desulfomicrobium apsheronum</name>
    <dbReference type="NCBI Taxonomy" id="52560"/>
    <lineage>
        <taxon>Bacteria</taxon>
        <taxon>Pseudomonadati</taxon>
        <taxon>Thermodesulfobacteriota</taxon>
        <taxon>Desulfovibrionia</taxon>
        <taxon>Desulfovibrionales</taxon>
        <taxon>Desulfomicrobiaceae</taxon>
        <taxon>Desulfomicrobium</taxon>
    </lineage>
</organism>
<dbReference type="PIRSF" id="PIRSF006444">
    <property type="entry name" value="PaaK"/>
    <property type="match status" value="1"/>
</dbReference>
<evidence type="ECO:0000256" key="5">
    <source>
        <dbReference type="ARBA" id="ARBA00061566"/>
    </source>
</evidence>
<dbReference type="GO" id="GO:0047475">
    <property type="term" value="F:phenylacetate-CoA ligase activity"/>
    <property type="evidence" value="ECO:0007669"/>
    <property type="project" value="UniProtKB-EC"/>
</dbReference>
<evidence type="ECO:0000256" key="7">
    <source>
        <dbReference type="ARBA" id="ARBA00068695"/>
    </source>
</evidence>
<evidence type="ECO:0000256" key="4">
    <source>
        <dbReference type="ARBA" id="ARBA00060591"/>
    </source>
</evidence>
<evidence type="ECO:0000256" key="3">
    <source>
        <dbReference type="ARBA" id="ARBA00022741"/>
    </source>
</evidence>
<dbReference type="InterPro" id="IPR028154">
    <property type="entry name" value="AMP-dep_Lig_C"/>
</dbReference>
<evidence type="ECO:0000256" key="9">
    <source>
        <dbReference type="PIRNR" id="PIRNR006444"/>
    </source>
</evidence>
<comment type="function">
    <text evidence="9">Catalyzes the activation of phenylacetic acid (PA) to phenylacetyl-CoA (PA-CoA).</text>
</comment>
<dbReference type="InterPro" id="IPR011880">
    <property type="entry name" value="PA_CoA_ligase"/>
</dbReference>
<dbReference type="UniPathway" id="UPA00930"/>
<keyword evidence="2 9" id="KW-0436">Ligase</keyword>
<dbReference type="PANTHER" id="PTHR43439:SF1">
    <property type="entry name" value="PHENYLACETATE-COENZYME A LIGASE"/>
    <property type="match status" value="1"/>
</dbReference>
<dbReference type="SUPFAM" id="SSF56801">
    <property type="entry name" value="Acetyl-CoA synthetase-like"/>
    <property type="match status" value="1"/>
</dbReference>
<comment type="subunit">
    <text evidence="1">Monomer.</text>
</comment>
<dbReference type="Gene3D" id="3.40.50.12780">
    <property type="entry name" value="N-terminal domain of ligase-like"/>
    <property type="match status" value="1"/>
</dbReference>
<evidence type="ECO:0000256" key="8">
    <source>
        <dbReference type="ARBA" id="ARBA00075111"/>
    </source>
</evidence>
<evidence type="ECO:0000259" key="10">
    <source>
        <dbReference type="Pfam" id="PF00501"/>
    </source>
</evidence>
<evidence type="ECO:0000313" key="12">
    <source>
        <dbReference type="EMBL" id="SFJ82963.1"/>
    </source>
</evidence>
<evidence type="ECO:0000256" key="1">
    <source>
        <dbReference type="ARBA" id="ARBA00011245"/>
    </source>
</evidence>
<evidence type="ECO:0000256" key="6">
    <source>
        <dbReference type="ARBA" id="ARBA00066629"/>
    </source>
</evidence>
<comment type="similarity">
    <text evidence="5 9">Belongs to the phenylacetyl-CoA ligase family.</text>
</comment>
<dbReference type="STRING" id="52560.SAMN04488082_1083"/>
<dbReference type="Pfam" id="PF14535">
    <property type="entry name" value="AMP-binding_C_2"/>
    <property type="match status" value="1"/>
</dbReference>
<dbReference type="AlphaFoldDB" id="A0A1I3UJR9"/>
<dbReference type="Proteomes" id="UP000198635">
    <property type="component" value="Unassembled WGS sequence"/>
</dbReference>
<feature type="domain" description="AMP-dependent ligase C-terminal" evidence="11">
    <location>
        <begin position="332"/>
        <end position="426"/>
    </location>
</feature>